<organism evidence="1 2">
    <name type="scientific">Popillia japonica</name>
    <name type="common">Japanese beetle</name>
    <dbReference type="NCBI Taxonomy" id="7064"/>
    <lineage>
        <taxon>Eukaryota</taxon>
        <taxon>Metazoa</taxon>
        <taxon>Ecdysozoa</taxon>
        <taxon>Arthropoda</taxon>
        <taxon>Hexapoda</taxon>
        <taxon>Insecta</taxon>
        <taxon>Pterygota</taxon>
        <taxon>Neoptera</taxon>
        <taxon>Endopterygota</taxon>
        <taxon>Coleoptera</taxon>
        <taxon>Polyphaga</taxon>
        <taxon>Scarabaeiformia</taxon>
        <taxon>Scarabaeidae</taxon>
        <taxon>Rutelinae</taxon>
        <taxon>Popillia</taxon>
    </lineage>
</organism>
<reference evidence="1 2" key="1">
    <citation type="journal article" date="2024" name="BMC Genomics">
        <title>De novo assembly and annotation of Popillia japonica's genome with initial clues to its potential as an invasive pest.</title>
        <authorList>
            <person name="Cucini C."/>
            <person name="Boschi S."/>
            <person name="Funari R."/>
            <person name="Cardaioli E."/>
            <person name="Iannotti N."/>
            <person name="Marturano G."/>
            <person name="Paoli F."/>
            <person name="Bruttini M."/>
            <person name="Carapelli A."/>
            <person name="Frati F."/>
            <person name="Nardi F."/>
        </authorList>
    </citation>
    <scope>NUCLEOTIDE SEQUENCE [LARGE SCALE GENOMIC DNA]</scope>
    <source>
        <strain evidence="1">DMR45628</strain>
    </source>
</reference>
<accession>A0AAW1I7I5</accession>
<evidence type="ECO:0000313" key="2">
    <source>
        <dbReference type="Proteomes" id="UP001458880"/>
    </source>
</evidence>
<sequence>MSESVLINRSDLEAIIMSKVNDAINHITTSVIASLEKVILNLHTENCNLSKEIANLANIVSKSSESSNPKTDGNFGNVNISNVKNKHPNVEIQTGKNVASKGVKTSQKSSSDYTDYASVTQNIATKNNIPTSAKHINNHTENYDGFTSAKHINNHTENYDGFTLVVNKKRNRNNRVNTIIGSAVNSSLKAAEKLEEIIE</sequence>
<dbReference type="Proteomes" id="UP001458880">
    <property type="component" value="Unassembled WGS sequence"/>
</dbReference>
<comment type="caution">
    <text evidence="1">The sequence shown here is derived from an EMBL/GenBank/DDBJ whole genome shotgun (WGS) entry which is preliminary data.</text>
</comment>
<dbReference type="AlphaFoldDB" id="A0AAW1I7I5"/>
<keyword evidence="2" id="KW-1185">Reference proteome</keyword>
<gene>
    <name evidence="1" type="ORF">QE152_g38325</name>
</gene>
<name>A0AAW1I7I5_POPJA</name>
<dbReference type="EMBL" id="JASPKY010000813">
    <property type="protein sequence ID" value="KAK9685065.1"/>
    <property type="molecule type" value="Genomic_DNA"/>
</dbReference>
<protein>
    <submittedName>
        <fullName evidence="1">Uncharacterized protein</fullName>
    </submittedName>
</protein>
<evidence type="ECO:0000313" key="1">
    <source>
        <dbReference type="EMBL" id="KAK9685065.1"/>
    </source>
</evidence>
<proteinExistence type="predicted"/>